<dbReference type="CDD" id="cd05117">
    <property type="entry name" value="STKc_CAMK"/>
    <property type="match status" value="1"/>
</dbReference>
<dbReference type="PROSITE" id="PS50011">
    <property type="entry name" value="PROTEIN_KINASE_DOM"/>
    <property type="match status" value="1"/>
</dbReference>
<keyword evidence="2 3" id="KW-0067">ATP-binding</keyword>
<dbReference type="GO" id="GO:0005524">
    <property type="term" value="F:ATP binding"/>
    <property type="evidence" value="ECO:0007669"/>
    <property type="project" value="UniProtKB-UniRule"/>
</dbReference>
<keyword evidence="4" id="KW-0723">Serine/threonine-protein kinase</keyword>
<dbReference type="STRING" id="4999.A0A1Y1UDX8"/>
<dbReference type="InParanoid" id="A0A1Y1UDX8"/>
<gene>
    <name evidence="7" type="ORF">BD324DRAFT_628060</name>
</gene>
<evidence type="ECO:0000256" key="1">
    <source>
        <dbReference type="ARBA" id="ARBA00022741"/>
    </source>
</evidence>
<keyword evidence="8" id="KW-1185">Reference proteome</keyword>
<dbReference type="InterPro" id="IPR011009">
    <property type="entry name" value="Kinase-like_dom_sf"/>
</dbReference>
<dbReference type="PANTHER" id="PTHR24347">
    <property type="entry name" value="SERINE/THREONINE-PROTEIN KINASE"/>
    <property type="match status" value="1"/>
</dbReference>
<dbReference type="FunFam" id="1.10.510.10:FF:000571">
    <property type="entry name" value="Maternal embryonic leucine zipper kinase"/>
    <property type="match status" value="1"/>
</dbReference>
<feature type="compositionally biased region" description="Low complexity" evidence="5">
    <location>
        <begin position="324"/>
        <end position="366"/>
    </location>
</feature>
<dbReference type="InterPro" id="IPR000719">
    <property type="entry name" value="Prot_kinase_dom"/>
</dbReference>
<dbReference type="Gene3D" id="3.30.200.20">
    <property type="entry name" value="Phosphorylase Kinase, domain 1"/>
    <property type="match status" value="1"/>
</dbReference>
<dbReference type="Gene3D" id="1.10.510.10">
    <property type="entry name" value="Transferase(Phosphotransferase) domain 1"/>
    <property type="match status" value="1"/>
</dbReference>
<dbReference type="SUPFAM" id="SSF56112">
    <property type="entry name" value="Protein kinase-like (PK-like)"/>
    <property type="match status" value="1"/>
</dbReference>
<accession>A0A1Y1UDX8</accession>
<dbReference type="SMART" id="SM00220">
    <property type="entry name" value="S_TKc"/>
    <property type="match status" value="1"/>
</dbReference>
<dbReference type="EMBL" id="NBSH01000008">
    <property type="protein sequence ID" value="ORX36251.1"/>
    <property type="molecule type" value="Genomic_DNA"/>
</dbReference>
<comment type="similarity">
    <text evidence="4">Belongs to the protein kinase superfamily.</text>
</comment>
<dbReference type="PROSITE" id="PS00107">
    <property type="entry name" value="PROTEIN_KINASE_ATP"/>
    <property type="match status" value="1"/>
</dbReference>
<evidence type="ECO:0000313" key="7">
    <source>
        <dbReference type="EMBL" id="ORX36251.1"/>
    </source>
</evidence>
<dbReference type="InterPro" id="IPR017441">
    <property type="entry name" value="Protein_kinase_ATP_BS"/>
</dbReference>
<dbReference type="InterPro" id="IPR008271">
    <property type="entry name" value="Ser/Thr_kinase_AS"/>
</dbReference>
<dbReference type="Pfam" id="PF00069">
    <property type="entry name" value="Pkinase"/>
    <property type="match status" value="1"/>
</dbReference>
<dbReference type="PROSITE" id="PS00108">
    <property type="entry name" value="PROTEIN_KINASE_ST"/>
    <property type="match status" value="1"/>
</dbReference>
<evidence type="ECO:0000256" key="5">
    <source>
        <dbReference type="SAM" id="MobiDB-lite"/>
    </source>
</evidence>
<dbReference type="GO" id="GO:0004674">
    <property type="term" value="F:protein serine/threonine kinase activity"/>
    <property type="evidence" value="ECO:0007669"/>
    <property type="project" value="UniProtKB-KW"/>
</dbReference>
<feature type="compositionally biased region" description="Polar residues" evidence="5">
    <location>
        <begin position="367"/>
        <end position="378"/>
    </location>
</feature>
<proteinExistence type="inferred from homology"/>
<comment type="caution">
    <text evidence="7">The sequence shown here is derived from an EMBL/GenBank/DDBJ whole genome shotgun (WGS) entry which is preliminary data.</text>
</comment>
<evidence type="ECO:0000256" key="2">
    <source>
        <dbReference type="ARBA" id="ARBA00022840"/>
    </source>
</evidence>
<keyword evidence="1 3" id="KW-0547">Nucleotide-binding</keyword>
<feature type="binding site" evidence="3">
    <location>
        <position position="56"/>
    </location>
    <ligand>
        <name>ATP</name>
        <dbReference type="ChEBI" id="CHEBI:30616"/>
    </ligand>
</feature>
<keyword evidence="7" id="KW-0808">Transferase</keyword>
<evidence type="ECO:0000256" key="4">
    <source>
        <dbReference type="RuleBase" id="RU000304"/>
    </source>
</evidence>
<evidence type="ECO:0000256" key="3">
    <source>
        <dbReference type="PROSITE-ProRule" id="PRU10141"/>
    </source>
</evidence>
<dbReference type="Proteomes" id="UP000193218">
    <property type="component" value="Unassembled WGS sequence"/>
</dbReference>
<name>A0A1Y1UDX8_9TREE</name>
<feature type="domain" description="Protein kinase" evidence="6">
    <location>
        <begin position="24"/>
        <end position="284"/>
    </location>
</feature>
<dbReference type="AlphaFoldDB" id="A0A1Y1UDX8"/>
<keyword evidence="7" id="KW-0418">Kinase</keyword>
<dbReference type="OrthoDB" id="40902at2759"/>
<sequence length="468" mass="51265">MGLRSDMRNHLLPQPPSFKKKKEYSLEQVLGRGGFGKVVQANWSPPGGEKKQVALKVISKRLLREGSTNVMDEINVLKDLDHPNIVHVWDHFESRDKYYIAFELAVGGELFDRIQEKGKFTEKNAVDCIKQVLSATAYLHAHNIVHRDLKPENILYKTRSEHSPIVIADFGIAKHLETPDEMIDDLAGSLGYAAPEVLKGTGHGFKVDSWSIGVIAYTLLCGYSPWRAEDRSELVEETTRGKITFHERFWKKVSASAKDFIRQLLKVDPKERCSPSEALQHPWITSTEATEHDLVPAIRENFNARAKWGKALKVINASNRMRALTPSSTASTLSGLSSPTLSSMPSPADATTSSTTISNIQSSPTIHSPTTMESSPPNTLEHRGGEGRASSMAIPKVVRPGSDTDDDNQVDDDANDSLRGSYVTASEGGPPTPSRSREEVDEVVGQPVEAVAGGYGLKGLMGKLGLSS</sequence>
<feature type="region of interest" description="Disordered" evidence="5">
    <location>
        <begin position="324"/>
        <end position="442"/>
    </location>
</feature>
<reference evidence="7 8" key="1">
    <citation type="submission" date="2017-03" db="EMBL/GenBank/DDBJ databases">
        <title>Widespread Adenine N6-methylation of Active Genes in Fungi.</title>
        <authorList>
            <consortium name="DOE Joint Genome Institute"/>
            <person name="Mondo S.J."/>
            <person name="Dannebaum R.O."/>
            <person name="Kuo R.C."/>
            <person name="Louie K.B."/>
            <person name="Bewick A.J."/>
            <person name="Labutti K."/>
            <person name="Haridas S."/>
            <person name="Kuo A."/>
            <person name="Salamov A."/>
            <person name="Ahrendt S.R."/>
            <person name="Lau R."/>
            <person name="Bowen B.P."/>
            <person name="Lipzen A."/>
            <person name="Sullivan W."/>
            <person name="Andreopoulos W.B."/>
            <person name="Clum A."/>
            <person name="Lindquist E."/>
            <person name="Daum C."/>
            <person name="Northen T.R."/>
            <person name="Ramamoorthy G."/>
            <person name="Schmitz R.J."/>
            <person name="Gryganskyi A."/>
            <person name="Culley D."/>
            <person name="Magnuson J."/>
            <person name="James T.Y."/>
            <person name="O'Malley M.A."/>
            <person name="Stajich J.E."/>
            <person name="Spatafora J.W."/>
            <person name="Visel A."/>
            <person name="Grigoriev I.V."/>
        </authorList>
    </citation>
    <scope>NUCLEOTIDE SEQUENCE [LARGE SCALE GENOMIC DNA]</scope>
    <source>
        <strain evidence="7 8">NRRL Y-17943</strain>
    </source>
</reference>
<dbReference type="RefSeq" id="XP_021870352.1">
    <property type="nucleotide sequence ID" value="XM_022016079.1"/>
</dbReference>
<dbReference type="GeneID" id="33557888"/>
<feature type="compositionally biased region" description="Acidic residues" evidence="5">
    <location>
        <begin position="403"/>
        <end position="415"/>
    </location>
</feature>
<protein>
    <submittedName>
        <fullName evidence="7">Kinase-like domain-containing protein</fullName>
    </submittedName>
</protein>
<evidence type="ECO:0000313" key="8">
    <source>
        <dbReference type="Proteomes" id="UP000193218"/>
    </source>
</evidence>
<evidence type="ECO:0000259" key="6">
    <source>
        <dbReference type="PROSITE" id="PS50011"/>
    </source>
</evidence>
<organism evidence="7 8">
    <name type="scientific">Kockovaella imperatae</name>
    <dbReference type="NCBI Taxonomy" id="4999"/>
    <lineage>
        <taxon>Eukaryota</taxon>
        <taxon>Fungi</taxon>
        <taxon>Dikarya</taxon>
        <taxon>Basidiomycota</taxon>
        <taxon>Agaricomycotina</taxon>
        <taxon>Tremellomycetes</taxon>
        <taxon>Tremellales</taxon>
        <taxon>Cuniculitremaceae</taxon>
        <taxon>Kockovaella</taxon>
    </lineage>
</organism>